<sequence length="329" mass="35862">MTTFTRVDNDVIRKVVGAACMAPSVHNTQPWRWVVDDQTLYLLADPARHLSHADEFGRQMLLSCGAALDHLVIALSECAIRARVTEFPVSDDENVLAAIEFIEADDPALRHPELAAAIAQRHSDRRPFAMPSTSVVRRVAAAVESISGVQAVVLPSYARDELLEASDITASARRYDAVYKNELHWWTGHDTPRDGVPPSALPKFGPFEHALSRDFSTGELEMGTAADEAAWMVLSTLGDERADWLRAGAAMSRGLLAATAAGAATCPISHVTELPQSRKMVADMAEKAGGRADQYPQILLRIGARAARPTAPTARRDVDEVLRVIDRRP</sequence>
<evidence type="ECO:0000313" key="3">
    <source>
        <dbReference type="Proteomes" id="UP000621454"/>
    </source>
</evidence>
<name>A0A916SW55_9ACTN</name>
<dbReference type="EMBL" id="BMGC01000001">
    <property type="protein sequence ID" value="GGB16767.1"/>
    <property type="molecule type" value="Genomic_DNA"/>
</dbReference>
<dbReference type="Proteomes" id="UP000621454">
    <property type="component" value="Unassembled WGS sequence"/>
</dbReference>
<feature type="domain" description="Nitroreductase" evidence="1">
    <location>
        <begin position="6"/>
        <end position="277"/>
    </location>
</feature>
<evidence type="ECO:0000259" key="1">
    <source>
        <dbReference type="Pfam" id="PF00881"/>
    </source>
</evidence>
<proteinExistence type="predicted"/>
<dbReference type="PANTHER" id="PTHR23026">
    <property type="entry name" value="NADPH NITROREDUCTASE"/>
    <property type="match status" value="1"/>
</dbReference>
<dbReference type="RefSeq" id="WP_188584619.1">
    <property type="nucleotide sequence ID" value="NZ_BMGC01000001.1"/>
</dbReference>
<reference evidence="2" key="2">
    <citation type="submission" date="2020-09" db="EMBL/GenBank/DDBJ databases">
        <authorList>
            <person name="Sun Q."/>
            <person name="Zhou Y."/>
        </authorList>
    </citation>
    <scope>NUCLEOTIDE SEQUENCE</scope>
    <source>
        <strain evidence="2">CGMCC 1.12827</strain>
    </source>
</reference>
<protein>
    <submittedName>
        <fullName evidence="2">NAD(P)H nitroreductase acg</fullName>
    </submittedName>
</protein>
<accession>A0A916SW55</accession>
<dbReference type="Pfam" id="PF00881">
    <property type="entry name" value="Nitroreductase"/>
    <property type="match status" value="1"/>
</dbReference>
<dbReference type="AlphaFoldDB" id="A0A916SW55"/>
<keyword evidence="3" id="KW-1185">Reference proteome</keyword>
<dbReference type="PANTHER" id="PTHR23026:SF123">
    <property type="entry name" value="NAD(P)H NITROREDUCTASE RV3131-RELATED"/>
    <property type="match status" value="1"/>
</dbReference>
<evidence type="ECO:0000313" key="2">
    <source>
        <dbReference type="EMBL" id="GGB16767.1"/>
    </source>
</evidence>
<dbReference type="InterPro" id="IPR000415">
    <property type="entry name" value="Nitroreductase-like"/>
</dbReference>
<organism evidence="2 3">
    <name type="scientific">Gordonia jinhuaensis</name>
    <dbReference type="NCBI Taxonomy" id="1517702"/>
    <lineage>
        <taxon>Bacteria</taxon>
        <taxon>Bacillati</taxon>
        <taxon>Actinomycetota</taxon>
        <taxon>Actinomycetes</taxon>
        <taxon>Mycobacteriales</taxon>
        <taxon>Gordoniaceae</taxon>
        <taxon>Gordonia</taxon>
    </lineage>
</organism>
<dbReference type="NCBIfam" id="NF047509">
    <property type="entry name" value="Rv3131_FMN_oxido"/>
    <property type="match status" value="1"/>
</dbReference>
<dbReference type="InterPro" id="IPR029479">
    <property type="entry name" value="Nitroreductase"/>
</dbReference>
<reference evidence="2" key="1">
    <citation type="journal article" date="2014" name="Int. J. Syst. Evol. Microbiol.">
        <title>Complete genome sequence of Corynebacterium casei LMG S-19264T (=DSM 44701T), isolated from a smear-ripened cheese.</title>
        <authorList>
            <consortium name="US DOE Joint Genome Institute (JGI-PGF)"/>
            <person name="Walter F."/>
            <person name="Albersmeier A."/>
            <person name="Kalinowski J."/>
            <person name="Ruckert C."/>
        </authorList>
    </citation>
    <scope>NUCLEOTIDE SEQUENCE</scope>
    <source>
        <strain evidence="2">CGMCC 1.12827</strain>
    </source>
</reference>
<dbReference type="SUPFAM" id="SSF55469">
    <property type="entry name" value="FMN-dependent nitroreductase-like"/>
    <property type="match status" value="1"/>
</dbReference>
<comment type="caution">
    <text evidence="2">The sequence shown here is derived from an EMBL/GenBank/DDBJ whole genome shotgun (WGS) entry which is preliminary data.</text>
</comment>
<dbReference type="InterPro" id="IPR050627">
    <property type="entry name" value="Nitroreductase/BluB"/>
</dbReference>
<dbReference type="GO" id="GO:0016491">
    <property type="term" value="F:oxidoreductase activity"/>
    <property type="evidence" value="ECO:0007669"/>
    <property type="project" value="InterPro"/>
</dbReference>
<dbReference type="Gene3D" id="3.40.109.10">
    <property type="entry name" value="NADH Oxidase"/>
    <property type="match status" value="2"/>
</dbReference>
<gene>
    <name evidence="2" type="primary">acg</name>
    <name evidence="2" type="ORF">GCM10011489_01090</name>
</gene>